<gene>
    <name evidence="1" type="ORF">BOO69_08385</name>
</gene>
<keyword evidence="2" id="KW-1185">Reference proteome</keyword>
<name>A0A1J0WGJ3_9RHOB</name>
<evidence type="ECO:0000313" key="2">
    <source>
        <dbReference type="Proteomes" id="UP000181897"/>
    </source>
</evidence>
<dbReference type="KEGG" id="suam:BOO69_08385"/>
<evidence type="ECO:0000313" key="1">
    <source>
        <dbReference type="EMBL" id="APE43433.1"/>
    </source>
</evidence>
<reference evidence="1 2" key="1">
    <citation type="submission" date="2016-11" db="EMBL/GenBank/DDBJ databases">
        <title>Complete genome sequence of Sulfitobacter sp. AM1-D1, a toxic bacteria associated with marine dinoflagellate Alexandrium minutum in East China Sea.</title>
        <authorList>
            <person name="Yang Q."/>
            <person name="Zhang X."/>
            <person name="Tian X."/>
        </authorList>
    </citation>
    <scope>NUCLEOTIDE SEQUENCE [LARGE SCALE GENOMIC DNA]</scope>
    <source>
        <strain evidence="1 2">AM1-D1</strain>
    </source>
</reference>
<organism evidence="1 2">
    <name type="scientific">Sulfitobacter alexandrii</name>
    <dbReference type="NCBI Taxonomy" id="1917485"/>
    <lineage>
        <taxon>Bacteria</taxon>
        <taxon>Pseudomonadati</taxon>
        <taxon>Pseudomonadota</taxon>
        <taxon>Alphaproteobacteria</taxon>
        <taxon>Rhodobacterales</taxon>
        <taxon>Roseobacteraceae</taxon>
        <taxon>Sulfitobacter</taxon>
    </lineage>
</organism>
<dbReference type="EMBL" id="CP018076">
    <property type="protein sequence ID" value="APE43433.1"/>
    <property type="molecule type" value="Genomic_DNA"/>
</dbReference>
<sequence length="333" mass="37350">MLFGAAKESAQLGRHGDEFSVTLHYQNKAVPARAQVFGEGEVLDGKDGKGVEIVVPLTEAADGPLCSVICDLPEWLSLSPEAQAFLSDIFPTDNKAYEAVFLRKIHRYGDEALQYFVARQLSESFTGMRAYRVGAAVVMTYKSIELNDTDLQKEALDHVKMQLSHVGECEITNHPRTNREHLEVSLLCAQWHLELSLRRYDEFFSTLERCRSVAEGITNFFTPAYNLSMALLIYCALLARRGDVEKASEVADEGMRIFKSAVASATQQLTLFQELRISHRNVHLMLCTTKPDKRADADFNLYVQCSLRVTGDAVERLKKAAFDIYPVQEAGRS</sequence>
<protein>
    <recommendedName>
        <fullName evidence="3">Tetratricopeptide repeat protein</fullName>
    </recommendedName>
</protein>
<evidence type="ECO:0008006" key="3">
    <source>
        <dbReference type="Google" id="ProtNLM"/>
    </source>
</evidence>
<accession>A0A1J0WGJ3</accession>
<dbReference type="Proteomes" id="UP000181897">
    <property type="component" value="Chromosome"/>
</dbReference>
<dbReference type="AlphaFoldDB" id="A0A1J0WGJ3"/>
<proteinExistence type="predicted"/>